<feature type="compositionally biased region" description="Low complexity" evidence="8">
    <location>
        <begin position="1757"/>
        <end position="1769"/>
    </location>
</feature>
<dbReference type="PANTHER" id="PTHR24135">
    <property type="entry name" value="SH3 AND MULTIPLE ANKYRIN REPEAT DOMAINS PROTEIN"/>
    <property type="match status" value="1"/>
</dbReference>
<feature type="compositionally biased region" description="Low complexity" evidence="8">
    <location>
        <begin position="1781"/>
        <end position="1793"/>
    </location>
</feature>
<evidence type="ECO:0000313" key="12">
    <source>
        <dbReference type="EMBL" id="KAK0153411.1"/>
    </source>
</evidence>
<dbReference type="SMART" id="SM00454">
    <property type="entry name" value="SAM"/>
    <property type="match status" value="1"/>
</dbReference>
<dbReference type="SUPFAM" id="SSF50156">
    <property type="entry name" value="PDZ domain-like"/>
    <property type="match status" value="1"/>
</dbReference>
<feature type="compositionally biased region" description="Polar residues" evidence="8">
    <location>
        <begin position="504"/>
        <end position="517"/>
    </location>
</feature>
<dbReference type="Pfam" id="PF07653">
    <property type="entry name" value="SH3_2"/>
    <property type="match status" value="1"/>
</dbReference>
<dbReference type="GO" id="GO:0005737">
    <property type="term" value="C:cytoplasm"/>
    <property type="evidence" value="ECO:0007669"/>
    <property type="project" value="UniProtKB-SubCell"/>
</dbReference>
<dbReference type="SUPFAM" id="SSF48403">
    <property type="entry name" value="Ankyrin repeat"/>
    <property type="match status" value="1"/>
</dbReference>
<dbReference type="InterPro" id="IPR051569">
    <property type="entry name" value="SHANK"/>
</dbReference>
<evidence type="ECO:0000256" key="5">
    <source>
        <dbReference type="ARBA" id="ARBA00034105"/>
    </source>
</evidence>
<dbReference type="GO" id="GO:0035255">
    <property type="term" value="F:ionotropic glutamate receptor binding"/>
    <property type="evidence" value="ECO:0007669"/>
    <property type="project" value="TreeGrafter"/>
</dbReference>
<dbReference type="InterPro" id="IPR001452">
    <property type="entry name" value="SH3_domain"/>
</dbReference>
<evidence type="ECO:0000256" key="7">
    <source>
        <dbReference type="PROSITE-ProRule" id="PRU00192"/>
    </source>
</evidence>
<feature type="repeat" description="ANK" evidence="6">
    <location>
        <begin position="194"/>
        <end position="227"/>
    </location>
</feature>
<feature type="compositionally biased region" description="Low complexity" evidence="8">
    <location>
        <begin position="478"/>
        <end position="499"/>
    </location>
</feature>
<evidence type="ECO:0000256" key="1">
    <source>
        <dbReference type="ARBA" id="ARBA00004496"/>
    </source>
</evidence>
<feature type="compositionally biased region" description="Low complexity" evidence="8">
    <location>
        <begin position="525"/>
        <end position="539"/>
    </location>
</feature>
<evidence type="ECO:0000313" key="13">
    <source>
        <dbReference type="Proteomes" id="UP001174136"/>
    </source>
</evidence>
<keyword evidence="2 7" id="KW-0728">SH3 domain</keyword>
<feature type="compositionally biased region" description="Low complexity" evidence="8">
    <location>
        <begin position="13"/>
        <end position="22"/>
    </location>
</feature>
<feature type="region of interest" description="Disordered" evidence="8">
    <location>
        <begin position="928"/>
        <end position="964"/>
    </location>
</feature>
<feature type="region of interest" description="Disordered" evidence="8">
    <location>
        <begin position="824"/>
        <end position="861"/>
    </location>
</feature>
<feature type="region of interest" description="Disordered" evidence="8">
    <location>
        <begin position="1140"/>
        <end position="1162"/>
    </location>
</feature>
<feature type="domain" description="PDZ" evidence="11">
    <location>
        <begin position="685"/>
        <end position="779"/>
    </location>
</feature>
<dbReference type="Proteomes" id="UP001174136">
    <property type="component" value="Unassembled WGS sequence"/>
</dbReference>
<dbReference type="SMART" id="SM00248">
    <property type="entry name" value="ANK"/>
    <property type="match status" value="5"/>
</dbReference>
<feature type="region of interest" description="Disordered" evidence="8">
    <location>
        <begin position="1337"/>
        <end position="1375"/>
    </location>
</feature>
<dbReference type="GO" id="GO:0045211">
    <property type="term" value="C:postsynaptic membrane"/>
    <property type="evidence" value="ECO:0007669"/>
    <property type="project" value="TreeGrafter"/>
</dbReference>
<evidence type="ECO:0000259" key="9">
    <source>
        <dbReference type="PROSITE" id="PS50002"/>
    </source>
</evidence>
<dbReference type="PROSITE" id="PS50088">
    <property type="entry name" value="ANK_REPEAT"/>
    <property type="match status" value="3"/>
</dbReference>
<evidence type="ECO:0000256" key="6">
    <source>
        <dbReference type="PROSITE-ProRule" id="PRU00023"/>
    </source>
</evidence>
<dbReference type="Gene3D" id="1.25.40.20">
    <property type="entry name" value="Ankyrin repeat-containing domain"/>
    <property type="match status" value="2"/>
</dbReference>
<dbReference type="Gene3D" id="2.30.42.10">
    <property type="match status" value="1"/>
</dbReference>
<feature type="repeat" description="ANK" evidence="6">
    <location>
        <begin position="361"/>
        <end position="393"/>
    </location>
</feature>
<comment type="subcellular location">
    <subcellularLocation>
        <location evidence="1">Cytoplasm</location>
    </subcellularLocation>
    <subcellularLocation>
        <location evidence="5">Postsynaptic density</location>
    </subcellularLocation>
</comment>
<dbReference type="InterPro" id="IPR002110">
    <property type="entry name" value="Ankyrin_rpt"/>
</dbReference>
<feature type="compositionally biased region" description="Pro residues" evidence="8">
    <location>
        <begin position="938"/>
        <end position="953"/>
    </location>
</feature>
<dbReference type="EMBL" id="JAOPHQ010000851">
    <property type="protein sequence ID" value="KAK0153411.1"/>
    <property type="molecule type" value="Genomic_DNA"/>
</dbReference>
<proteinExistence type="predicted"/>
<dbReference type="SMART" id="SM00326">
    <property type="entry name" value="SH3"/>
    <property type="match status" value="1"/>
</dbReference>
<dbReference type="PROSITE" id="PS50297">
    <property type="entry name" value="ANK_REP_REGION"/>
    <property type="match status" value="2"/>
</dbReference>
<dbReference type="CDD" id="cd06746">
    <property type="entry name" value="PDZ_SHANK1_3-like"/>
    <property type="match status" value="1"/>
</dbReference>
<dbReference type="SUPFAM" id="SSF47769">
    <property type="entry name" value="SAM/Pointed domain"/>
    <property type="match status" value="1"/>
</dbReference>
<dbReference type="SUPFAM" id="SSF50044">
    <property type="entry name" value="SH3-domain"/>
    <property type="match status" value="1"/>
</dbReference>
<dbReference type="FunFam" id="1.10.150.50:FF:000006">
    <property type="entry name" value="SH3 and multiple ankyrin repeat domains protein 2"/>
    <property type="match status" value="1"/>
</dbReference>
<sequence>MTCSPTSSEEEMALSLSECSGAEDSESSREGSRGPGVPTVVSSSGEVSGDTETSLVICVVIPDLQQSIVLNFESSATIWSAKQQVLCTLTQPLRDVLNYGLFQPAFQGRESGFLDEEQPLRQFSIPKCQGVPTLEFRYKSRVYKHTNVNEMLIAKINIQTNLRRFIECVQQLETDKVEKMLDRGLDPNYHDPENGETPLTLAVQLGGASSIITALKNGGAHMDFRSQDGLTALHKAVKANNHAALKVNNMQIHSETQYAPAHRFTVECTLLMLVREMGYTLLDLGSSVNYKDSQSLTPLYHSVLVGEALACCLLLLRHGATLGCSDENGWTEMHQACRYGHLQHLEQLLLFGADISSQNATGNTGLHISALHKQEQCVRLLLSIGACKDVKNYRGQTPFQVAITAGNFELADIIKNYKDNDNVHLRESPRCPSPFRVNHASPSRHWAPSSKKQPETAAVLLRSNSDNDLGPSTKKSHSSTVVSSPSASPSFTSRRSLSPCLGASSPTMPSPAVSTVKTVGGVRGGRPSSRSRSPSLSRPAAEEVRRQHQRHTSGGGRLGPDPAHHRNREEVDQSRNNNLYSTVPGRQFVAITPYHPQAEGEIALCKNDRVKVLCVGEGGYLKGSIRGNVGWFPAECVEEVPTQAQEERPYTRADHAERRKLFRNYTVGSYDSFDASSNRIIDEKTVVLQKRDSEGFGFVLRGAKADTPIEEFSPTPAFPALQYLESVDEGGVAWLAGLRTGDFLIKVNQDNVVKVGHKQVVNMIRHGGNRLIIKVVTVSRNLDPENANRKKVLPTPRRGPSTMLSMAMRSKSMTSELEELATLKRKKDDDHAEKPMWDSNCNSTSNVESRKPPAKTRSSTRYSAFNPEINSIGDIQEVSVQSRAGPGNARAAYLGIPKQGIIRRQKSIGVTEEEKQFLSPPMLKLARSLSMPDSSEEIPPPPAVSPPSPPSPSPYTSSLPQAPEPEDRVVYSGAVYSRFPQNGATPGKGCPTAAEDPEDSEGGAWKRNAGGTAQQSFLNRCTPAQIPENPYSGKLNSTLGSFAANKPARKGMLMKQPKVEDSPEKGSSIPIPTIIIKEPSTSSSGKSSQASSVDVEAGSQDLPGQLRPDANSNTSSVFVVPTAIRSRRLADLRNSVSFRSTDLGDEEPAHAPSPRLRQSRSIDEGMLSSDDHFRRLVVNPLSLLNIPDANGGAASHLTDCNAPESSAIRAPLNTRTGLQHQQHHFSPLSLPAKSYTPSLSPMSSPASPSSMGYGRYLHPVTGKPLDPSSPLALALAARDQAIRGQNQPMPLKSEAPKSDLNKPLFIDTKLARPSAESAFGSTTATTLVRAGPRGALRRQMTESKYETDSKYEHPLAKEKKRAEQEKMLRDEDPSQHKRAGLLMVHTSDRARRASSGGLPGEEREARSLKYTALKDHSQPLSAPPSSHSSHIHISPHKTFISVSSAEEPVKLPFGMIPPPPLASVDIPEEELFPESLPPPIEFANSFDISESQASSIAELLKQTNNLSSDQAQAITEILKQTQNTSPSSASAARHSSVSPFFPNYFLPTNSQHEIKCAPAGLTNTMLPIFPEVSLDSFGPVGDSGIEVEVDGRSSGDPQLETTSTVSNVSSMSTLSSEGGGEGLDTCTVYADGQAFTAAAMINRSNKSTKVKTHNVVLHHRSGKEMGLEGMMAPRDESSYNGGGPPSYITTPPSPGEAPRTSRDGGEGKPKPGDPRRCAGSRNSDFSSGVPRQRNTVTFASTTVLSSLSCQEVITNSSALSSSNQSSPSPILSPPPDTGLRLPSSSSSSSPSPALADLYALPPLGSGISRSSSPLASSPSASSNKPFASKPLVLWSKADVADWLDNLNLSEHKDAFLDNDIEGSHLPSLQKDDLVDLGVTRVGHRMNIERALKDLMDM</sequence>
<feature type="compositionally biased region" description="Basic and acidic residues" evidence="8">
    <location>
        <begin position="826"/>
        <end position="836"/>
    </location>
</feature>
<dbReference type="InterPro" id="IPR013761">
    <property type="entry name" value="SAM/pointed_sf"/>
</dbReference>
<keyword evidence="13" id="KW-1185">Reference proteome</keyword>
<dbReference type="InterPro" id="IPR001660">
    <property type="entry name" value="SAM"/>
</dbReference>
<organism evidence="12 13">
    <name type="scientific">Merluccius polli</name>
    <name type="common">Benguela hake</name>
    <name type="synonym">Merluccius cadenati</name>
    <dbReference type="NCBI Taxonomy" id="89951"/>
    <lineage>
        <taxon>Eukaryota</taxon>
        <taxon>Metazoa</taxon>
        <taxon>Chordata</taxon>
        <taxon>Craniata</taxon>
        <taxon>Vertebrata</taxon>
        <taxon>Euteleostomi</taxon>
        <taxon>Actinopterygii</taxon>
        <taxon>Neopterygii</taxon>
        <taxon>Teleostei</taxon>
        <taxon>Neoteleostei</taxon>
        <taxon>Acanthomorphata</taxon>
        <taxon>Zeiogadaria</taxon>
        <taxon>Gadariae</taxon>
        <taxon>Gadiformes</taxon>
        <taxon>Gadoidei</taxon>
        <taxon>Merlucciidae</taxon>
        <taxon>Merluccius</taxon>
    </lineage>
</organism>
<dbReference type="SMART" id="SM00228">
    <property type="entry name" value="PDZ"/>
    <property type="match status" value="1"/>
</dbReference>
<feature type="region of interest" description="Disordered" evidence="8">
    <location>
        <begin position="1046"/>
        <end position="1114"/>
    </location>
</feature>
<evidence type="ECO:0000256" key="4">
    <source>
        <dbReference type="ARBA" id="ARBA00023018"/>
    </source>
</evidence>
<dbReference type="InterPro" id="IPR036034">
    <property type="entry name" value="PDZ_sf"/>
</dbReference>
<comment type="caution">
    <text evidence="12">The sequence shown here is derived from an EMBL/GenBank/DDBJ whole genome shotgun (WGS) entry which is preliminary data.</text>
</comment>
<evidence type="ECO:0000259" key="11">
    <source>
        <dbReference type="PROSITE" id="PS50106"/>
    </source>
</evidence>
<feature type="region of interest" description="Disordered" evidence="8">
    <location>
        <begin position="1654"/>
        <end position="1731"/>
    </location>
</feature>
<feature type="domain" description="SAM" evidence="10">
    <location>
        <begin position="1834"/>
        <end position="1897"/>
    </location>
</feature>
<feature type="compositionally biased region" description="Low complexity" evidence="8">
    <location>
        <begin position="1601"/>
        <end position="1616"/>
    </location>
</feature>
<feature type="region of interest" description="Disordered" evidence="8">
    <location>
        <begin position="1589"/>
        <end position="1622"/>
    </location>
</feature>
<accession>A0AA47P702</accession>
<evidence type="ECO:0000256" key="2">
    <source>
        <dbReference type="ARBA" id="ARBA00022443"/>
    </source>
</evidence>
<evidence type="ECO:0000259" key="10">
    <source>
        <dbReference type="PROSITE" id="PS50105"/>
    </source>
</evidence>
<dbReference type="GO" id="GO:0043197">
    <property type="term" value="C:dendritic spine"/>
    <property type="evidence" value="ECO:0007669"/>
    <property type="project" value="TreeGrafter"/>
</dbReference>
<dbReference type="Gene3D" id="1.10.150.50">
    <property type="entry name" value="Transcription Factor, Ets-1"/>
    <property type="match status" value="1"/>
</dbReference>
<dbReference type="GO" id="GO:0014069">
    <property type="term" value="C:postsynaptic density"/>
    <property type="evidence" value="ECO:0007669"/>
    <property type="project" value="UniProtKB-SubCell"/>
</dbReference>
<gene>
    <name evidence="12" type="primary">Shank2</name>
    <name evidence="12" type="ORF">N1851_004920</name>
</gene>
<dbReference type="InterPro" id="IPR036028">
    <property type="entry name" value="SH3-like_dom_sf"/>
</dbReference>
<dbReference type="InterPro" id="IPR001478">
    <property type="entry name" value="PDZ"/>
</dbReference>
<name>A0AA47P702_MERPO</name>
<dbReference type="Gene3D" id="2.30.30.40">
    <property type="entry name" value="SH3 Domains"/>
    <property type="match status" value="1"/>
</dbReference>
<dbReference type="InterPro" id="IPR036770">
    <property type="entry name" value="Ankyrin_rpt-contain_sf"/>
</dbReference>
<feature type="compositionally biased region" description="Basic and acidic residues" evidence="8">
    <location>
        <begin position="1699"/>
        <end position="1716"/>
    </location>
</feature>
<feature type="repeat" description="ANK" evidence="6">
    <location>
        <begin position="328"/>
        <end position="360"/>
    </location>
</feature>
<dbReference type="CDD" id="cd09506">
    <property type="entry name" value="SAM_Shank1_2_3"/>
    <property type="match status" value="1"/>
</dbReference>
<feature type="domain" description="SH3" evidence="9">
    <location>
        <begin position="583"/>
        <end position="642"/>
    </location>
</feature>
<feature type="compositionally biased region" description="Basic and acidic residues" evidence="8">
    <location>
        <begin position="1339"/>
        <end position="1375"/>
    </location>
</feature>
<dbReference type="Pfam" id="PF00536">
    <property type="entry name" value="SAM_1"/>
    <property type="match status" value="1"/>
</dbReference>
<dbReference type="PANTHER" id="PTHR24135:SF17">
    <property type="entry name" value="SH3 AND MULTIPLE ANKYRIN REPEAT DOMAINS PROTEIN 2"/>
    <property type="match status" value="1"/>
</dbReference>
<keyword evidence="4" id="KW-0770">Synapse</keyword>
<keyword evidence="6" id="KW-0040">ANK repeat</keyword>
<dbReference type="FunFam" id="2.30.42.10:FF:000018">
    <property type="entry name" value="SH3 and multiple ankyrin repeat domains protein 2"/>
    <property type="match status" value="1"/>
</dbReference>
<dbReference type="PROSITE" id="PS50002">
    <property type="entry name" value="SH3"/>
    <property type="match status" value="1"/>
</dbReference>
<dbReference type="Pfam" id="PF00595">
    <property type="entry name" value="PDZ"/>
    <property type="match status" value="1"/>
</dbReference>
<keyword evidence="3" id="KW-0963">Cytoplasm</keyword>
<feature type="region of interest" description="Disordered" evidence="8">
    <location>
        <begin position="429"/>
        <end position="580"/>
    </location>
</feature>
<dbReference type="GO" id="GO:0030160">
    <property type="term" value="F:synaptic receptor adaptor activity"/>
    <property type="evidence" value="ECO:0007669"/>
    <property type="project" value="TreeGrafter"/>
</dbReference>
<feature type="region of interest" description="Disordered" evidence="8">
    <location>
        <begin position="1757"/>
        <end position="1793"/>
    </location>
</feature>
<dbReference type="PROSITE" id="PS50105">
    <property type="entry name" value="SAM_DOMAIN"/>
    <property type="match status" value="1"/>
</dbReference>
<dbReference type="Pfam" id="PF12796">
    <property type="entry name" value="Ank_2"/>
    <property type="match status" value="2"/>
</dbReference>
<evidence type="ECO:0000256" key="8">
    <source>
        <dbReference type="SAM" id="MobiDB-lite"/>
    </source>
</evidence>
<feature type="region of interest" description="Disordered" evidence="8">
    <location>
        <begin position="1"/>
        <end position="47"/>
    </location>
</feature>
<feature type="compositionally biased region" description="Basic and acidic residues" evidence="8">
    <location>
        <begin position="562"/>
        <end position="573"/>
    </location>
</feature>
<feature type="region of interest" description="Disordered" evidence="8">
    <location>
        <begin position="978"/>
        <end position="1013"/>
    </location>
</feature>
<feature type="compositionally biased region" description="Low complexity" evidence="8">
    <location>
        <begin position="1080"/>
        <end position="1092"/>
    </location>
</feature>
<reference evidence="12" key="1">
    <citation type="journal article" date="2023" name="Front. Mar. Sci.">
        <title>A new Merluccius polli reference genome to investigate the effects of global change in West African waters.</title>
        <authorList>
            <person name="Mateo J.L."/>
            <person name="Blanco-Fernandez C."/>
            <person name="Garcia-Vazquez E."/>
            <person name="Machado-Schiaffino G."/>
        </authorList>
    </citation>
    <scope>NUCLEOTIDE SEQUENCE</scope>
    <source>
        <strain evidence="12">C29</strain>
        <tissue evidence="12">Fin</tissue>
    </source>
</reference>
<protein>
    <submittedName>
        <fullName evidence="12">SH3 and multiple ankyrin repeat domains protein 2</fullName>
    </submittedName>
</protein>
<dbReference type="PROSITE" id="PS50106">
    <property type="entry name" value="PDZ"/>
    <property type="match status" value="1"/>
</dbReference>
<evidence type="ECO:0000256" key="3">
    <source>
        <dbReference type="ARBA" id="ARBA00022490"/>
    </source>
</evidence>